<organism evidence="1 2">
    <name type="scientific">Camellia lanceoleosa</name>
    <dbReference type="NCBI Taxonomy" id="1840588"/>
    <lineage>
        <taxon>Eukaryota</taxon>
        <taxon>Viridiplantae</taxon>
        <taxon>Streptophyta</taxon>
        <taxon>Embryophyta</taxon>
        <taxon>Tracheophyta</taxon>
        <taxon>Spermatophyta</taxon>
        <taxon>Magnoliopsida</taxon>
        <taxon>eudicotyledons</taxon>
        <taxon>Gunneridae</taxon>
        <taxon>Pentapetalae</taxon>
        <taxon>asterids</taxon>
        <taxon>Ericales</taxon>
        <taxon>Theaceae</taxon>
        <taxon>Camellia</taxon>
    </lineage>
</organism>
<keyword evidence="1" id="KW-0067">ATP-binding</keyword>
<keyword evidence="1" id="KW-0547">Nucleotide-binding</keyword>
<evidence type="ECO:0000313" key="1">
    <source>
        <dbReference type="EMBL" id="KAI8003523.1"/>
    </source>
</evidence>
<comment type="caution">
    <text evidence="1">The sequence shown here is derived from an EMBL/GenBank/DDBJ whole genome shotgun (WGS) entry which is preliminary data.</text>
</comment>
<proteinExistence type="predicted"/>
<evidence type="ECO:0000313" key="2">
    <source>
        <dbReference type="Proteomes" id="UP001060215"/>
    </source>
</evidence>
<reference evidence="1 2" key="1">
    <citation type="journal article" date="2022" name="Plant J.">
        <title>Chromosome-level genome of Camellia lanceoleosa provides a valuable resource for understanding genome evolution and self-incompatibility.</title>
        <authorList>
            <person name="Gong W."/>
            <person name="Xiao S."/>
            <person name="Wang L."/>
            <person name="Liao Z."/>
            <person name="Chang Y."/>
            <person name="Mo W."/>
            <person name="Hu G."/>
            <person name="Li W."/>
            <person name="Zhao G."/>
            <person name="Zhu H."/>
            <person name="Hu X."/>
            <person name="Ji K."/>
            <person name="Xiang X."/>
            <person name="Song Q."/>
            <person name="Yuan D."/>
            <person name="Jin S."/>
            <person name="Zhang L."/>
        </authorList>
    </citation>
    <scope>NUCLEOTIDE SEQUENCE [LARGE SCALE GENOMIC DNA]</scope>
    <source>
        <strain evidence="1">SQ_2022a</strain>
    </source>
</reference>
<dbReference type="Proteomes" id="UP001060215">
    <property type="component" value="Chromosome 9"/>
</dbReference>
<name>A0ACC0GSN2_9ERIC</name>
<keyword evidence="1" id="KW-0347">Helicase</keyword>
<keyword evidence="2" id="KW-1185">Reference proteome</keyword>
<protein>
    <submittedName>
        <fullName evidence="1">DExH-box ATP-dependent RNA helicase DExH12</fullName>
    </submittedName>
</protein>
<keyword evidence="1" id="KW-0378">Hydrolase</keyword>
<dbReference type="EMBL" id="CM045766">
    <property type="protein sequence ID" value="KAI8003523.1"/>
    <property type="molecule type" value="Genomic_DNA"/>
</dbReference>
<accession>A0ACC0GSN2</accession>
<sequence>MWQRDSMLLQLPHFTKDLAKKCQENPGKSIETLFDLMEMEDDERRELLQMSDLHLMAQFCNCFPNIDLTCDVVDGGNVRAGEDPKKKAGGLWLVIPKLTSCLPAKEFPFAAPRKSGKKAYTLYFLCDSYGLDVKEAGAIGYDSGRE</sequence>
<gene>
    <name evidence="1" type="ORF">LOK49_LG08G00029</name>
</gene>